<feature type="compositionally biased region" description="Low complexity" evidence="1">
    <location>
        <begin position="255"/>
        <end position="266"/>
    </location>
</feature>
<gene>
    <name evidence="3" type="ORF">Tdes44962_MAKER05423</name>
</gene>
<feature type="domain" description="DUF7357" evidence="2">
    <location>
        <begin position="12"/>
        <end position="141"/>
    </location>
</feature>
<feature type="compositionally biased region" description="Basic and acidic residues" evidence="1">
    <location>
        <begin position="451"/>
        <end position="460"/>
    </location>
</feature>
<feature type="compositionally biased region" description="Basic and acidic residues" evidence="1">
    <location>
        <begin position="577"/>
        <end position="587"/>
    </location>
</feature>
<keyword evidence="4" id="KW-1185">Reference proteome</keyword>
<accession>A0A9W7VYN4</accession>
<feature type="region of interest" description="Disordered" evidence="1">
    <location>
        <begin position="142"/>
        <end position="549"/>
    </location>
</feature>
<sequence length="887" mass="97303">MALNSAATARPIRIRLQIQRNDLPTVQTLWPIPATSVKRTIAQLLEEINATFPLESDTWGLEHYTITIGGYECLHYHPLGDVLKDEDEVVVRPLLTSEVRARKVLGRDQIAGDGRHMLDGLPWGRAKVKGIYTPKVRIPPRKRRRIDDHGSAAVVEEDDDDEDDELQVNGAVDGQYGKIGLPRLLDAELPSEDEDDEDEDEDNEDEDEDNGNENEDEDDEDEDEDVSFASDSSEDSSSDSEANDSEDEDEEDTSDTSSGASSGSDSTPEEQIEPESWHGIEEASETAPSEAAAHKTELGSRMIRAKTASQNDQNTLKPTLADSTTSKTLGAKVPTATQFVGIPNTGSEHTKSRNARRRDQKELRHLKGVGVLPSGASLADLRDWKARNGSRSTKAKASPAPKGSHTAELQDDVNGDTEKDTSTETFGRSPPEDETMIDEASTPDAAVTDTAPRDDFEAQRKKLLQAIHSGGVEIDAPISRPKKRELPQVDGSDEDDAPEEMSTKAPAPAPAAAPALEPTDQAADKAKVAAPGKAIKPTDMVPSSVANRSRLNLDSSRRLLFGSLGVRVPKTQQEEAALQKRLADRNKRVARPTEAGASRVPLEGKETPAPANSAPEDPNDESWRDKIELSAVECCEEGVVLSTPPFPFHQRWDPQQRGKKARGRVSSAYLSFSKKRKRGAHSEVAKGEYVETYDKYNTDGTGDALDYDDVEDDDDEYWEEGALLDDDYDDYDDPNSHVQTEASNHQTPPHESDDFPPLPTDISALPTLPEPDAKPSDVVIYQELVCSAATNWQPTSLTRTVRLKARGDEGEWHVVMAMRDLRPRRFDAEGNRVYEKFEMEGLSDGEEEGEEREKIVAWGALGEVRLLSREEGSPDKAEGAATIAAVD</sequence>
<feature type="compositionally biased region" description="Polar residues" evidence="1">
    <location>
        <begin position="736"/>
        <end position="747"/>
    </location>
</feature>
<dbReference type="InterPro" id="IPR055781">
    <property type="entry name" value="DUF7357"/>
</dbReference>
<evidence type="ECO:0000256" key="1">
    <source>
        <dbReference type="SAM" id="MobiDB-lite"/>
    </source>
</evidence>
<evidence type="ECO:0000259" key="2">
    <source>
        <dbReference type="Pfam" id="PF24054"/>
    </source>
</evidence>
<feature type="region of interest" description="Disordered" evidence="1">
    <location>
        <begin position="572"/>
        <end position="621"/>
    </location>
</feature>
<name>A0A9W7VYN4_9PEZI</name>
<proteinExistence type="predicted"/>
<organism evidence="3 4">
    <name type="scientific">Teratosphaeria destructans</name>
    <dbReference type="NCBI Taxonomy" id="418781"/>
    <lineage>
        <taxon>Eukaryota</taxon>
        <taxon>Fungi</taxon>
        <taxon>Dikarya</taxon>
        <taxon>Ascomycota</taxon>
        <taxon>Pezizomycotina</taxon>
        <taxon>Dothideomycetes</taxon>
        <taxon>Dothideomycetidae</taxon>
        <taxon>Mycosphaerellales</taxon>
        <taxon>Teratosphaeriaceae</taxon>
        <taxon>Teratosphaeria</taxon>
    </lineage>
</organism>
<dbReference type="AlphaFoldDB" id="A0A9W7VYN4"/>
<reference evidence="3 4" key="2">
    <citation type="journal article" date="2021" name="Curr. Genet.">
        <title>Genetic response to nitrogen starvation in the aggressive Eucalyptus foliar pathogen Teratosphaeria destructans.</title>
        <authorList>
            <person name="Havenga M."/>
            <person name="Wingfield B.D."/>
            <person name="Wingfield M.J."/>
            <person name="Dreyer L.L."/>
            <person name="Roets F."/>
            <person name="Aylward J."/>
        </authorList>
    </citation>
    <scope>NUCLEOTIDE SEQUENCE [LARGE SCALE GENOMIC DNA]</scope>
    <source>
        <strain evidence="3">CMW44962</strain>
    </source>
</reference>
<evidence type="ECO:0000313" key="4">
    <source>
        <dbReference type="Proteomes" id="UP001138500"/>
    </source>
</evidence>
<feature type="compositionally biased region" description="Acidic residues" evidence="1">
    <location>
        <begin position="155"/>
        <end position="166"/>
    </location>
</feature>
<feature type="compositionally biased region" description="Polar residues" evidence="1">
    <location>
        <begin position="307"/>
        <end position="328"/>
    </location>
</feature>
<evidence type="ECO:0000313" key="3">
    <source>
        <dbReference type="EMBL" id="KAH9818130.1"/>
    </source>
</evidence>
<feature type="region of interest" description="Disordered" evidence="1">
    <location>
        <begin position="725"/>
        <end position="769"/>
    </location>
</feature>
<dbReference type="Proteomes" id="UP001138500">
    <property type="component" value="Unassembled WGS sequence"/>
</dbReference>
<comment type="caution">
    <text evidence="3">The sequence shown here is derived from an EMBL/GenBank/DDBJ whole genome shotgun (WGS) entry which is preliminary data.</text>
</comment>
<reference evidence="3 4" key="1">
    <citation type="journal article" date="2018" name="IMA Fungus">
        <title>IMA Genome-F 10: Nine draft genome sequences of Claviceps purpurea s.lat., including C. arundinis, C. humidiphila, and C. cf. spartinae, pseudomolecules for the pitch canker pathogen Fusarium circinatum, draft genome of Davidsoniella eucalypti, Grosmannia galeiformis, Quambalaria eucalypti, and Teratosphaeria destructans.</title>
        <authorList>
            <person name="Wingfield B.D."/>
            <person name="Liu M."/>
            <person name="Nguyen H.D."/>
            <person name="Lane F.A."/>
            <person name="Morgan S.W."/>
            <person name="De Vos L."/>
            <person name="Wilken P.M."/>
            <person name="Duong T.A."/>
            <person name="Aylward J."/>
            <person name="Coetzee M.P."/>
            <person name="Dadej K."/>
            <person name="De Beer Z.W."/>
            <person name="Findlay W."/>
            <person name="Havenga M."/>
            <person name="Kolarik M."/>
            <person name="Menzies J.G."/>
            <person name="Naidoo K."/>
            <person name="Pochopski O."/>
            <person name="Shoukouhi P."/>
            <person name="Santana Q.C."/>
            <person name="Seifert K.A."/>
            <person name="Soal N."/>
            <person name="Steenkamp E.T."/>
            <person name="Tatham C.T."/>
            <person name="van der Nest M.A."/>
            <person name="Wingfield M.J."/>
        </authorList>
    </citation>
    <scope>NUCLEOTIDE SEQUENCE [LARGE SCALE GENOMIC DNA]</scope>
    <source>
        <strain evidence="3">CMW44962</strain>
    </source>
</reference>
<feature type="region of interest" description="Disordered" evidence="1">
    <location>
        <begin position="645"/>
        <end position="665"/>
    </location>
</feature>
<feature type="compositionally biased region" description="Acidic residues" evidence="1">
    <location>
        <begin position="189"/>
        <end position="254"/>
    </location>
</feature>
<dbReference type="Pfam" id="PF24054">
    <property type="entry name" value="DUF7357"/>
    <property type="match status" value="1"/>
</dbReference>
<dbReference type="EMBL" id="RIBY02002367">
    <property type="protein sequence ID" value="KAH9818130.1"/>
    <property type="molecule type" value="Genomic_DNA"/>
</dbReference>
<dbReference type="OrthoDB" id="5368821at2759"/>
<protein>
    <submittedName>
        <fullName evidence="3">Histone acetyltransferase KAT6B-like</fullName>
    </submittedName>
</protein>